<feature type="domain" description="Ig-like" evidence="15">
    <location>
        <begin position="709"/>
        <end position="804"/>
    </location>
</feature>
<feature type="compositionally biased region" description="Polar residues" evidence="12">
    <location>
        <begin position="1593"/>
        <end position="1629"/>
    </location>
</feature>
<dbReference type="InterPro" id="IPR036179">
    <property type="entry name" value="Ig-like_dom_sf"/>
</dbReference>
<dbReference type="InterPro" id="IPR003597">
    <property type="entry name" value="Ig_C1-set"/>
</dbReference>
<dbReference type="STRING" id="50429.A0A2B4SXS3"/>
<evidence type="ECO:0000256" key="14">
    <source>
        <dbReference type="SAM" id="SignalP"/>
    </source>
</evidence>
<dbReference type="GO" id="GO:0098609">
    <property type="term" value="P:cell-cell adhesion"/>
    <property type="evidence" value="ECO:0007669"/>
    <property type="project" value="TreeGrafter"/>
</dbReference>
<keyword evidence="10" id="KW-0325">Glycoprotein</keyword>
<feature type="region of interest" description="Disordered" evidence="12">
    <location>
        <begin position="1579"/>
        <end position="1629"/>
    </location>
</feature>
<feature type="compositionally biased region" description="Basic and acidic residues" evidence="12">
    <location>
        <begin position="1827"/>
        <end position="1855"/>
    </location>
</feature>
<dbReference type="FunFam" id="2.60.40.10:FF:000005">
    <property type="entry name" value="Neuronal cell adhesion molecule"/>
    <property type="match status" value="1"/>
</dbReference>
<feature type="domain" description="Ig-like" evidence="15">
    <location>
        <begin position="1313"/>
        <end position="1402"/>
    </location>
</feature>
<dbReference type="SMART" id="SM00060">
    <property type="entry name" value="FN3"/>
    <property type="match status" value="5"/>
</dbReference>
<feature type="domain" description="Fibronectin type-III" evidence="16">
    <location>
        <begin position="1111"/>
        <end position="1211"/>
    </location>
</feature>
<keyword evidence="9" id="KW-1015">Disulfide bond</keyword>
<evidence type="ECO:0000256" key="11">
    <source>
        <dbReference type="ARBA" id="ARBA00023319"/>
    </source>
</evidence>
<feature type="domain" description="Fibronectin type-III" evidence="16">
    <location>
        <begin position="1407"/>
        <end position="1499"/>
    </location>
</feature>
<evidence type="ECO:0000256" key="3">
    <source>
        <dbReference type="ARBA" id="ARBA00022692"/>
    </source>
</evidence>
<dbReference type="EMBL" id="LSMT01000007">
    <property type="protein sequence ID" value="PFX33913.1"/>
    <property type="molecule type" value="Genomic_DNA"/>
</dbReference>
<evidence type="ECO:0000256" key="9">
    <source>
        <dbReference type="ARBA" id="ARBA00023157"/>
    </source>
</evidence>
<feature type="domain" description="Ig-like" evidence="15">
    <location>
        <begin position="28"/>
        <end position="121"/>
    </location>
</feature>
<dbReference type="InterPro" id="IPR013098">
    <property type="entry name" value="Ig_I-set"/>
</dbReference>
<feature type="compositionally biased region" description="Polar residues" evidence="12">
    <location>
        <begin position="1667"/>
        <end position="1678"/>
    </location>
</feature>
<dbReference type="PANTHER" id="PTHR44170">
    <property type="entry name" value="PROTEIN SIDEKICK"/>
    <property type="match status" value="1"/>
</dbReference>
<feature type="transmembrane region" description="Helical" evidence="13">
    <location>
        <begin position="1527"/>
        <end position="1551"/>
    </location>
</feature>
<dbReference type="SMART" id="SM00407">
    <property type="entry name" value="IGc1"/>
    <property type="match status" value="1"/>
</dbReference>
<evidence type="ECO:0000256" key="7">
    <source>
        <dbReference type="ARBA" id="ARBA00022989"/>
    </source>
</evidence>
<comment type="caution">
    <text evidence="17">The sequence shown here is derived from an EMBL/GenBank/DDBJ whole genome shotgun (WGS) entry which is preliminary data.</text>
</comment>
<evidence type="ECO:0000259" key="15">
    <source>
        <dbReference type="PROSITE" id="PS50835"/>
    </source>
</evidence>
<dbReference type="InterPro" id="IPR007110">
    <property type="entry name" value="Ig-like_dom"/>
</dbReference>
<evidence type="ECO:0000256" key="8">
    <source>
        <dbReference type="ARBA" id="ARBA00023136"/>
    </source>
</evidence>
<dbReference type="Pfam" id="PF07679">
    <property type="entry name" value="I-set"/>
    <property type="match status" value="3"/>
</dbReference>
<dbReference type="FunFam" id="2.60.40.10:FF:000028">
    <property type="entry name" value="Neuronal cell adhesion molecule"/>
    <property type="match status" value="1"/>
</dbReference>
<dbReference type="InterPro" id="IPR036116">
    <property type="entry name" value="FN3_sf"/>
</dbReference>
<dbReference type="Gene3D" id="2.60.40.10">
    <property type="entry name" value="Immunoglobulins"/>
    <property type="match status" value="15"/>
</dbReference>
<keyword evidence="11" id="KW-0393">Immunoglobulin domain</keyword>
<keyword evidence="18" id="KW-1185">Reference proteome</keyword>
<dbReference type="PRINTS" id="PR01832">
    <property type="entry name" value="VEGFRECEPTOR"/>
</dbReference>
<dbReference type="Proteomes" id="UP000225706">
    <property type="component" value="Unassembled WGS sequence"/>
</dbReference>
<feature type="domain" description="Ig-like" evidence="15">
    <location>
        <begin position="333"/>
        <end position="415"/>
    </location>
</feature>
<dbReference type="SMART" id="SM00409">
    <property type="entry name" value="IG"/>
    <property type="match status" value="9"/>
</dbReference>
<feature type="domain" description="Ig-like" evidence="15">
    <location>
        <begin position="234"/>
        <end position="322"/>
    </location>
</feature>
<dbReference type="Pfam" id="PF13927">
    <property type="entry name" value="Ig_3"/>
    <property type="match status" value="5"/>
</dbReference>
<evidence type="ECO:0000256" key="5">
    <source>
        <dbReference type="ARBA" id="ARBA00022737"/>
    </source>
</evidence>
<feature type="chain" id="PRO_5012925319" evidence="14">
    <location>
        <begin position="25"/>
        <end position="1970"/>
    </location>
</feature>
<feature type="domain" description="Fibronectin type-III" evidence="16">
    <location>
        <begin position="1009"/>
        <end position="1106"/>
    </location>
</feature>
<keyword evidence="2" id="KW-1003">Cell membrane</keyword>
<keyword evidence="4 14" id="KW-0732">Signal</keyword>
<feature type="domain" description="Ig-like" evidence="15">
    <location>
        <begin position="523"/>
        <end position="609"/>
    </location>
</feature>
<dbReference type="SUPFAM" id="SSF48726">
    <property type="entry name" value="Immunoglobulin"/>
    <property type="match status" value="9"/>
</dbReference>
<keyword evidence="3 13" id="KW-0812">Transmembrane</keyword>
<feature type="domain" description="Ig-like" evidence="15">
    <location>
        <begin position="616"/>
        <end position="706"/>
    </location>
</feature>
<feature type="compositionally biased region" description="Polar residues" evidence="12">
    <location>
        <begin position="1805"/>
        <end position="1817"/>
    </location>
</feature>
<evidence type="ECO:0000256" key="13">
    <source>
        <dbReference type="SAM" id="Phobius"/>
    </source>
</evidence>
<feature type="domain" description="Ig-like" evidence="15">
    <location>
        <begin position="420"/>
        <end position="504"/>
    </location>
</feature>
<evidence type="ECO:0000256" key="1">
    <source>
        <dbReference type="ARBA" id="ARBA00004236"/>
    </source>
</evidence>
<evidence type="ECO:0000313" key="18">
    <source>
        <dbReference type="Proteomes" id="UP000225706"/>
    </source>
</evidence>
<feature type="region of interest" description="Disordered" evidence="12">
    <location>
        <begin position="1748"/>
        <end position="1864"/>
    </location>
</feature>
<sequence>MLTGIVIFVALLWSIRQRGELAKADDIPWALRFLEEPADTEFAHTRSAILNCKVEDRPKATITWQIARTGYPINKNISGVRHILPNGSLYFPAFTEDKFTTSVHNTDYQCNATNSVGTLISRAAKLRAVITQPFKVYAQDNFVIRGNTAVIKSVIPEHVRDYVRVLSWHIKLDVITLGGKYSLMPSGDLVITNVDEKEAKDTTYYYTAVNVLTGEKYYSNPAKTFLKDQQETPPRILTEPFNITVPEGDTSKLQCVAEGFPIPTIEDYSWRKDGVVIQMGHRFSRFAGGSLKIESTQFQDQGLYECTVKNSKGTDTLYMYLTVLVPLEYLVRPQRKVAPVLSSNTGTKMECDVTGQPKPNITWLQNGKVFPGDERITVEPKKLVFAVIYSKDVGVYQCIADNGLELAQSNAVLITGERNPSIRTSADRVVLNRGESLSIWCKAFSQSRPEVTWYLDNVKLHEGDEYSMTRELETGGNNGDEGTKSTLRADRMDVRRTGEYKCEACNIGNCTAQVIGVFIDGTTNITSLPPVVNATVGQSLQLPCIAKGYPVPTVTWSKDGIRIPFDHLQSVSDDNTFHISKVQKGDAGRYKCTAVNRNNIRDEGFVDVTVYELPNPKVVSQDKWLEGKSGTLACSSNTHDGSLNFRWQKDGKDIVAVDDAVAIHLINERMSMLVLKRLTAADSGEYTCVASNIAGTSSASKQMVVYVPPSIPQQNPITQQILKTFTTYLTCVTSGTPPPRIDWYKYESVSGKFVPVQMDNPRFRKTLNGTLVIRDVREEDDGKYSCAAYNAVFDGRPSSQVRLIVHAVPATIGTAPADTVAKVFDDVTITCVTVGNLPIQLTWFNGSRQMTNNSRVTIKISEAKEYYRVNSTLHVQKLVLQDTKQYSCRVTNRFGSDTKTFQITAQQKPSTPSTPVVKETEATSIYLTWSPSFDGNAPIIRYIVEFKLSTRDWQEGERRVAKHSTGLQVDGLLPASEYELRVYAENKLGKSEASHYTTRKTLEAAPSQAPKLINVTAVSSKEIYVVWEAPPVSSRNGVLRGYFVLYRENNKYYRSKNLTVRGGERRNYVISNLHPYKKYIIEIQAFTRAGVSPRGRATKEVQTDEDVPIEPPQSVMIKVLSSQSMEVKWKEPPKNTINGQLRGHRVYYYSTKSPNQVFNRTVTRSNGFNGQWNATLTGLRKFTTYKIRVAAFTRVGTGVKSRPRAATTLEDIPGPPSNVQAIPVSKQTIRVFWDPPLEPNGIIREYLLYYRKSIADSLLTDPTEYVLSGNMTSKYLPKLESDTEYSFWVKASTAIGVGGNSTVVRQTTQESIPANIFNDDLPVTLATRSTSAILECEAYGYPKPSVMWYSSGRELTDVTKYRQLTNGSLKIISVREADAGQYECTASNKLGRKTVIRKLKVKTTPLPPKVIEFKILTNGTALNITWREWGDGNSLVTMFILEYKVKGEKWEVQYILSNINYYLLYKVDFNKVYYFRISALNAVGRGTPSAVRKVVFGDRNTPIVTLEKVGDVEAAAPKRTPFYRNRAFFGVLIGVAALIVVVIVCLLLVAFRGGRIDLDKFHDWRKYWKGKIFREQLPVDQEDYDQSSRRSNPDQSEGSPATNGNMADSSSSLDPTRSTHGSEISLPTNMLRNHFAQETILEEDYPPPPPPYHPGTTGQAPPYEGSFSDTSSEGNFNNPVYHRPILHDTDSAARARRFADASDHSVYPTFYTTQRSLNGTPGIGVLGFRGHADGGSELDTTSISRTMESNIDLRHSAGASRLSKSKSRGQSQELVHPVYSQSPASGGPRSRDSGLGPSRNELRRTSVNSKRGSSQVTPVLRPMPTPQRRESGSSKELSPYHRGYDRSLGSRDPRAYDSASSEYSSSRDELISALEFGKRHNLDQYYGIPTLETTSISSNTTNSSDQDGICKFTASPRPLGDGCYAPTPVHAPPFHPRSKSRGNENYIYVLDPRRRGAERNTAAQPNSSMV</sequence>
<dbReference type="InterPro" id="IPR003961">
    <property type="entry name" value="FN3_dom"/>
</dbReference>
<dbReference type="PROSITE" id="PS50835">
    <property type="entry name" value="IG_LIKE"/>
    <property type="match status" value="9"/>
</dbReference>
<protein>
    <submittedName>
        <fullName evidence="17">Down syndrome cell adhesion molecule-like protein 1-like</fullName>
    </submittedName>
</protein>
<keyword evidence="6" id="KW-0130">Cell adhesion</keyword>
<keyword evidence="8 13" id="KW-0472">Membrane</keyword>
<evidence type="ECO:0000256" key="4">
    <source>
        <dbReference type="ARBA" id="ARBA00022729"/>
    </source>
</evidence>
<reference evidence="18" key="1">
    <citation type="journal article" date="2017" name="bioRxiv">
        <title>Comparative analysis of the genomes of Stylophora pistillata and Acropora digitifera provides evidence for extensive differences between species of corals.</title>
        <authorList>
            <person name="Voolstra C.R."/>
            <person name="Li Y."/>
            <person name="Liew Y.J."/>
            <person name="Baumgarten S."/>
            <person name="Zoccola D."/>
            <person name="Flot J.-F."/>
            <person name="Tambutte S."/>
            <person name="Allemand D."/>
            <person name="Aranda M."/>
        </authorList>
    </citation>
    <scope>NUCLEOTIDE SEQUENCE [LARGE SCALE GENOMIC DNA]</scope>
</reference>
<feature type="domain" description="Ig-like" evidence="15">
    <location>
        <begin position="809"/>
        <end position="904"/>
    </location>
</feature>
<name>A0A2B4SXS3_STYPI</name>
<gene>
    <name evidence="17" type="primary">Dscaml1</name>
    <name evidence="17" type="ORF">AWC38_SpisGene1143</name>
</gene>
<dbReference type="InterPro" id="IPR003599">
    <property type="entry name" value="Ig_sub"/>
</dbReference>
<dbReference type="InterPro" id="IPR003598">
    <property type="entry name" value="Ig_sub2"/>
</dbReference>
<feature type="domain" description="Fibronectin type-III" evidence="16">
    <location>
        <begin position="1215"/>
        <end position="1311"/>
    </location>
</feature>
<accession>A0A2B4SXS3</accession>
<feature type="region of interest" description="Disordered" evidence="12">
    <location>
        <begin position="1641"/>
        <end position="1683"/>
    </location>
</feature>
<evidence type="ECO:0000313" key="17">
    <source>
        <dbReference type="EMBL" id="PFX33913.1"/>
    </source>
</evidence>
<evidence type="ECO:0000259" key="16">
    <source>
        <dbReference type="PROSITE" id="PS50853"/>
    </source>
</evidence>
<evidence type="ECO:0000256" key="10">
    <source>
        <dbReference type="ARBA" id="ARBA00023180"/>
    </source>
</evidence>
<dbReference type="SUPFAM" id="SSF49265">
    <property type="entry name" value="Fibronectin type III"/>
    <property type="match status" value="3"/>
</dbReference>
<dbReference type="FunFam" id="2.60.40.10:FF:000093">
    <property type="entry name" value="Down syndrome cell adhesion molecule, isoform B"/>
    <property type="match status" value="1"/>
</dbReference>
<feature type="signal peptide" evidence="14">
    <location>
        <begin position="1"/>
        <end position="24"/>
    </location>
</feature>
<dbReference type="PROSITE" id="PS50853">
    <property type="entry name" value="FN3"/>
    <property type="match status" value="5"/>
</dbReference>
<evidence type="ECO:0000256" key="12">
    <source>
        <dbReference type="SAM" id="MobiDB-lite"/>
    </source>
</evidence>
<evidence type="ECO:0000256" key="6">
    <source>
        <dbReference type="ARBA" id="ARBA00022889"/>
    </source>
</evidence>
<evidence type="ECO:0000256" key="2">
    <source>
        <dbReference type="ARBA" id="ARBA00022475"/>
    </source>
</evidence>
<organism evidence="17 18">
    <name type="scientific">Stylophora pistillata</name>
    <name type="common">Smooth cauliflower coral</name>
    <dbReference type="NCBI Taxonomy" id="50429"/>
    <lineage>
        <taxon>Eukaryota</taxon>
        <taxon>Metazoa</taxon>
        <taxon>Cnidaria</taxon>
        <taxon>Anthozoa</taxon>
        <taxon>Hexacorallia</taxon>
        <taxon>Scleractinia</taxon>
        <taxon>Astrocoeniina</taxon>
        <taxon>Pocilloporidae</taxon>
        <taxon>Stylophora</taxon>
    </lineage>
</organism>
<dbReference type="GO" id="GO:0005886">
    <property type="term" value="C:plasma membrane"/>
    <property type="evidence" value="ECO:0007669"/>
    <property type="project" value="UniProtKB-SubCell"/>
</dbReference>
<dbReference type="Pfam" id="PF00041">
    <property type="entry name" value="fn3"/>
    <property type="match status" value="4"/>
</dbReference>
<feature type="compositionally biased region" description="Polar residues" evidence="12">
    <location>
        <begin position="1768"/>
        <end position="1784"/>
    </location>
</feature>
<dbReference type="FunFam" id="2.60.40.10:FF:000032">
    <property type="entry name" value="palladin isoform X1"/>
    <property type="match status" value="1"/>
</dbReference>
<feature type="domain" description="Fibronectin type-III" evidence="16">
    <location>
        <begin position="911"/>
        <end position="1004"/>
    </location>
</feature>
<comment type="subcellular location">
    <subcellularLocation>
        <location evidence="1">Cell membrane</location>
    </subcellularLocation>
</comment>
<dbReference type="CDD" id="cd00096">
    <property type="entry name" value="Ig"/>
    <property type="match status" value="4"/>
</dbReference>
<dbReference type="PANTHER" id="PTHR44170:SF54">
    <property type="entry name" value="FI24025P1"/>
    <property type="match status" value="1"/>
</dbReference>
<dbReference type="InterPro" id="IPR013783">
    <property type="entry name" value="Ig-like_fold"/>
</dbReference>
<keyword evidence="5" id="KW-0677">Repeat</keyword>
<dbReference type="OrthoDB" id="5981886at2759"/>
<keyword evidence="7 13" id="KW-1133">Transmembrane helix</keyword>
<proteinExistence type="predicted"/>
<dbReference type="SMART" id="SM00408">
    <property type="entry name" value="IGc2"/>
    <property type="match status" value="9"/>
</dbReference>
<dbReference type="CDD" id="cd00063">
    <property type="entry name" value="FN3"/>
    <property type="match status" value="5"/>
</dbReference>